<reference evidence="2 3" key="1">
    <citation type="journal article" date="2017" name="BMC Genomics">
        <title>Genomic analysis of methanogenic archaea reveals a shift towards energy conservation.</title>
        <authorList>
            <person name="Gilmore S.P."/>
            <person name="Henske J.K."/>
            <person name="Sexton J.A."/>
            <person name="Solomon K.V."/>
            <person name="Seppala S."/>
            <person name="Yoo J.I."/>
            <person name="Huyett L.M."/>
            <person name="Pressman A."/>
            <person name="Cogan J.Z."/>
            <person name="Kivenson V."/>
            <person name="Peng X."/>
            <person name="Tan Y."/>
            <person name="Valentine D.L."/>
            <person name="O'Malley M.A."/>
        </authorList>
    </citation>
    <scope>NUCLEOTIDE SEQUENCE [LARGE SCALE GENOMIC DNA]</scope>
    <source>
        <strain evidence="2 3">MC-15</strain>
    </source>
</reference>
<keyword evidence="3" id="KW-1185">Reference proteome</keyword>
<protein>
    <submittedName>
        <fullName evidence="2">Uncharacterized protein</fullName>
    </submittedName>
</protein>
<feature type="region of interest" description="Disordered" evidence="1">
    <location>
        <begin position="31"/>
        <end position="59"/>
    </location>
</feature>
<feature type="compositionally biased region" description="Basic and acidic residues" evidence="1">
    <location>
        <begin position="40"/>
        <end position="59"/>
    </location>
</feature>
<organism evidence="2 3">
    <name type="scientific">Methanosarcina spelaei</name>
    <dbReference type="NCBI Taxonomy" id="1036679"/>
    <lineage>
        <taxon>Archaea</taxon>
        <taxon>Methanobacteriati</taxon>
        <taxon>Methanobacteriota</taxon>
        <taxon>Stenosarchaea group</taxon>
        <taxon>Methanomicrobia</taxon>
        <taxon>Methanosarcinales</taxon>
        <taxon>Methanosarcinaceae</taxon>
        <taxon>Methanosarcina</taxon>
    </lineage>
</organism>
<evidence type="ECO:0000256" key="1">
    <source>
        <dbReference type="SAM" id="MobiDB-lite"/>
    </source>
</evidence>
<dbReference type="OrthoDB" id="373145at2157"/>
<comment type="caution">
    <text evidence="2">The sequence shown here is derived from an EMBL/GenBank/DDBJ whole genome shotgun (WGS) entry which is preliminary data.</text>
</comment>
<evidence type="ECO:0000313" key="2">
    <source>
        <dbReference type="EMBL" id="PAV11857.1"/>
    </source>
</evidence>
<name>A0A2A2HR22_9EURY</name>
<proteinExistence type="predicted"/>
<evidence type="ECO:0000313" key="3">
    <source>
        <dbReference type="Proteomes" id="UP000218164"/>
    </source>
</evidence>
<dbReference type="RefSeq" id="WP_095645230.1">
    <property type="nucleotide sequence ID" value="NZ_LMVP01000434.1"/>
</dbReference>
<sequence length="59" mass="6800">MDNFSLTLEASPESLRLLSKLIKLMIDAKKYDDQAGSSPESKRLKEIEELLDKPIQREH</sequence>
<dbReference type="Proteomes" id="UP000218164">
    <property type="component" value="Unassembled WGS sequence"/>
</dbReference>
<gene>
    <name evidence="2" type="ORF">ASJ81_08935</name>
</gene>
<accession>A0A2A2HR22</accession>
<dbReference type="AlphaFoldDB" id="A0A2A2HR22"/>
<dbReference type="EMBL" id="LMVP01000434">
    <property type="protein sequence ID" value="PAV11857.1"/>
    <property type="molecule type" value="Genomic_DNA"/>
</dbReference>